<protein>
    <recommendedName>
        <fullName evidence="6">Por secretion system C-terminal sorting domain-containing protein</fullName>
    </recommendedName>
</protein>
<dbReference type="GO" id="GO:0016020">
    <property type="term" value="C:membrane"/>
    <property type="evidence" value="ECO:0007669"/>
    <property type="project" value="InterPro"/>
</dbReference>
<dbReference type="InterPro" id="IPR032675">
    <property type="entry name" value="LRR_dom_sf"/>
</dbReference>
<dbReference type="Gene3D" id="2.60.40.10">
    <property type="entry name" value="Immunoglobulins"/>
    <property type="match status" value="1"/>
</dbReference>
<dbReference type="PROSITE" id="PS50835">
    <property type="entry name" value="IG_LIKE"/>
    <property type="match status" value="1"/>
</dbReference>
<dbReference type="Gene3D" id="3.80.10.10">
    <property type="entry name" value="Ribonuclease Inhibitor"/>
    <property type="match status" value="1"/>
</dbReference>
<feature type="domain" description="Cadherin" evidence="2">
    <location>
        <begin position="577"/>
        <end position="673"/>
    </location>
</feature>
<dbReference type="InterPro" id="IPR036179">
    <property type="entry name" value="Ig-like_dom_sf"/>
</dbReference>
<dbReference type="KEGG" id="fax:FUAX_43480"/>
<feature type="signal peptide" evidence="1">
    <location>
        <begin position="1"/>
        <end position="25"/>
    </location>
</feature>
<evidence type="ECO:0000313" key="5">
    <source>
        <dbReference type="Proteomes" id="UP001348817"/>
    </source>
</evidence>
<evidence type="ECO:0000313" key="4">
    <source>
        <dbReference type="EMBL" id="BDD11916.1"/>
    </source>
</evidence>
<feature type="domain" description="Ig-like" evidence="3">
    <location>
        <begin position="270"/>
        <end position="345"/>
    </location>
</feature>
<dbReference type="GO" id="GO:0005509">
    <property type="term" value="F:calcium ion binding"/>
    <property type="evidence" value="ECO:0007669"/>
    <property type="project" value="InterPro"/>
</dbReference>
<evidence type="ECO:0000259" key="2">
    <source>
        <dbReference type="PROSITE" id="PS50268"/>
    </source>
</evidence>
<evidence type="ECO:0000259" key="3">
    <source>
        <dbReference type="PROSITE" id="PS50835"/>
    </source>
</evidence>
<dbReference type="InterPro" id="IPR026444">
    <property type="entry name" value="Secre_tail"/>
</dbReference>
<dbReference type="InterPro" id="IPR007110">
    <property type="entry name" value="Ig-like_dom"/>
</dbReference>
<dbReference type="CDD" id="cd11304">
    <property type="entry name" value="Cadherin_repeat"/>
    <property type="match status" value="2"/>
</dbReference>
<evidence type="ECO:0008006" key="6">
    <source>
        <dbReference type="Google" id="ProtNLM"/>
    </source>
</evidence>
<keyword evidence="1" id="KW-0732">Signal</keyword>
<gene>
    <name evidence="4" type="ORF">FUAX_43480</name>
</gene>
<keyword evidence="4" id="KW-0614">Plasmid</keyword>
<accession>A0AAU9CIG7</accession>
<geneLocation type="plasmid" evidence="4 5">
    <name>pFA2</name>
</geneLocation>
<dbReference type="InterPro" id="IPR013783">
    <property type="entry name" value="Ig-like_fold"/>
</dbReference>
<dbReference type="Pfam" id="PF18962">
    <property type="entry name" value="Por_Secre_tail"/>
    <property type="match status" value="1"/>
</dbReference>
<dbReference type="PROSITE" id="PS50268">
    <property type="entry name" value="CADHERIN_2"/>
    <property type="match status" value="2"/>
</dbReference>
<evidence type="ECO:0000256" key="1">
    <source>
        <dbReference type="SAM" id="SignalP"/>
    </source>
</evidence>
<feature type="domain" description="Cadherin" evidence="2">
    <location>
        <begin position="481"/>
        <end position="570"/>
    </location>
</feature>
<dbReference type="InterPro" id="IPR002126">
    <property type="entry name" value="Cadherin-like_dom"/>
</dbReference>
<dbReference type="Proteomes" id="UP001348817">
    <property type="component" value="Plasmid pFA2"/>
</dbReference>
<dbReference type="Gene3D" id="2.60.40.60">
    <property type="entry name" value="Cadherins"/>
    <property type="match status" value="1"/>
</dbReference>
<organism evidence="4 5">
    <name type="scientific">Fulvitalea axinellae</name>
    <dbReference type="NCBI Taxonomy" id="1182444"/>
    <lineage>
        <taxon>Bacteria</taxon>
        <taxon>Pseudomonadati</taxon>
        <taxon>Bacteroidota</taxon>
        <taxon>Cytophagia</taxon>
        <taxon>Cytophagales</taxon>
        <taxon>Persicobacteraceae</taxon>
        <taxon>Fulvitalea</taxon>
    </lineage>
</organism>
<feature type="chain" id="PRO_5043392476" description="Por secretion system C-terminal sorting domain-containing protein" evidence="1">
    <location>
        <begin position="26"/>
        <end position="1009"/>
    </location>
</feature>
<dbReference type="SUPFAM" id="SSF48726">
    <property type="entry name" value="Immunoglobulin"/>
    <property type="match status" value="1"/>
</dbReference>
<reference evidence="4 5" key="1">
    <citation type="submission" date="2021-12" db="EMBL/GenBank/DDBJ databases">
        <title>Genome sequencing of bacteria with rrn-lacking chromosome and rrn-plasmid.</title>
        <authorList>
            <person name="Anda M."/>
            <person name="Iwasaki W."/>
        </authorList>
    </citation>
    <scope>NUCLEOTIDE SEQUENCE [LARGE SCALE GENOMIC DNA]</scope>
    <source>
        <strain evidence="4 5">DSM 100852</strain>
        <plasmid evidence="4 5">pFA2</plasmid>
    </source>
</reference>
<dbReference type="EMBL" id="AP025316">
    <property type="protein sequence ID" value="BDD11916.1"/>
    <property type="molecule type" value="Genomic_DNA"/>
</dbReference>
<sequence>MNHFINKWKIMILIFSITPLVPLSAQSLRTGGTNTLDPAEKDGLYMLYDSLGGKNWRIGNDRASFFSELKSRTESPFFKAQNGTAIQRGTKNHIREIHLVNNNLSGNLPDSLFVINPDDYGYSQSIMYKPRFMGATNKPLRLSHNKITGVSPLLGIYGTEGPEGVFLDHNELKTFKVKRSTYGVGGIGSKGINGTLDISNNMIKSLTPADLDYNGTESILARGLERLNIANNFLDFETLIKIQKLAVETVNEGRAPYEDKFKAENVTLWPQRKLGEKQPEITLAEGENQDLAFALKSTKNRYRWMLNGTLLPLSEGKAYTVLDLNPEKAGIYTCLVTNPDLPGVTLESVDYPVWLKKDGNRAPADFGIDNDKATPFAETSNVIGTLSGTDPDGDPLHFRFVDTENYRYNNSFRIVSGNTLVTAERIFEHASITEYTINIEAYDPYGGKLRKELVISRMDLPNGVTLIKNIDLSNNTTPENATDHEIGEISLRNGNTDLINEYDLLLPDGQQDNPHFKLEGNKLKTAEPLNYEAKNEYSVLVKAVHKQHPDIFGQELFSVSVSDKNDAPNVIAISANTLKEDDPAGTLVGSLFSVDEDPTDQTFVFELVDGAVDNANFTIQGNSLMNKKKLAPKAYTLRVRVLDDENASFEDDIMVTVLETDDNGGVDRAQPVFMHLQDLVGRKGEEIALTGYCSSNAKLKYTIVTGSEFINLSDGKIAFVKPGMASVKAYTEETEHFEAGEYSFEVTVLDALVKTQAVISHFDNMALILENGKSPLTATTNSDAKVKFEITEGQNLIELNAPYVTPLASGNAKIKAYVPESDTYTSAEKTVSVRILANGEKTDAPITNFDDLSKTMDDPDFALNAYSDSDAKMEYEIKEGNDVIGLDKGLVSIKGPGLATVRAFTKATDLFYEADKYIAIRVARTLGVETETSAISIYPNPAKDQLSFSFPSAETRQIRLRNNVGQCYAELSCESREGWIDVSPLPPGIYILTVDSGTDRKAIKVQITK</sequence>
<dbReference type="AlphaFoldDB" id="A0AAU9CIG7"/>
<keyword evidence="5" id="KW-1185">Reference proteome</keyword>
<name>A0AAU9CIG7_9BACT</name>
<dbReference type="GO" id="GO:0007156">
    <property type="term" value="P:homophilic cell adhesion via plasma membrane adhesion molecules"/>
    <property type="evidence" value="ECO:0007669"/>
    <property type="project" value="InterPro"/>
</dbReference>
<proteinExistence type="predicted"/>
<dbReference type="NCBIfam" id="TIGR04183">
    <property type="entry name" value="Por_Secre_tail"/>
    <property type="match status" value="1"/>
</dbReference>